<proteinExistence type="predicted"/>
<comment type="caution">
    <text evidence="2">The sequence shown here is derived from an EMBL/GenBank/DDBJ whole genome shotgun (WGS) entry which is preliminary data.</text>
</comment>
<name>A0ABN1BQS1_9DEIO</name>
<sequence length="286" mass="32038">MDSINARLEALNHAVRSLGKPITNGGQRMNLIECVWSGLEAPADKELEDIHSMQLILHQVILAIYREVKKKDPDVAFWMIRSYMIDHPDYPGSNLFSKIASVMEASLALRKNSTTADNKTSGDRNTSFLISKEAYRSGVEFISSWMGWMTPLVQVFNGDSPDWRILKKPAATKIEEFEKQSKGKDGVFSILFNLISKDLRNSIAHSDIQLDSYNGNVIYRNIKSGTENSIPLIEFMTPILVMSYLPSIYVGALSAILVMEFGRTEDKLKLPVLSVEAFSGVKIVSK</sequence>
<dbReference type="RefSeq" id="WP_343756300.1">
    <property type="nucleotide sequence ID" value="NZ_BAAADB010000005.1"/>
</dbReference>
<feature type="transmembrane region" description="Helical" evidence="1">
    <location>
        <begin position="235"/>
        <end position="259"/>
    </location>
</feature>
<gene>
    <name evidence="2" type="ORF">GCM10008937_07960</name>
</gene>
<evidence type="ECO:0000313" key="2">
    <source>
        <dbReference type="EMBL" id="GAA0502746.1"/>
    </source>
</evidence>
<keyword evidence="1" id="KW-0812">Transmembrane</keyword>
<keyword evidence="1" id="KW-0472">Membrane</keyword>
<accession>A0ABN1BQS1</accession>
<evidence type="ECO:0000256" key="1">
    <source>
        <dbReference type="SAM" id="Phobius"/>
    </source>
</evidence>
<keyword evidence="1" id="KW-1133">Transmembrane helix</keyword>
<organism evidence="2 3">
    <name type="scientific">Deinococcus depolymerans</name>
    <dbReference type="NCBI Taxonomy" id="392408"/>
    <lineage>
        <taxon>Bacteria</taxon>
        <taxon>Thermotogati</taxon>
        <taxon>Deinococcota</taxon>
        <taxon>Deinococci</taxon>
        <taxon>Deinococcales</taxon>
        <taxon>Deinococcaceae</taxon>
        <taxon>Deinococcus</taxon>
    </lineage>
</organism>
<dbReference type="EMBL" id="BAAADB010000005">
    <property type="protein sequence ID" value="GAA0502746.1"/>
    <property type="molecule type" value="Genomic_DNA"/>
</dbReference>
<dbReference type="Proteomes" id="UP001500191">
    <property type="component" value="Unassembled WGS sequence"/>
</dbReference>
<evidence type="ECO:0000313" key="3">
    <source>
        <dbReference type="Proteomes" id="UP001500191"/>
    </source>
</evidence>
<keyword evidence="3" id="KW-1185">Reference proteome</keyword>
<reference evidence="2 3" key="1">
    <citation type="journal article" date="2019" name="Int. J. Syst. Evol. Microbiol.">
        <title>The Global Catalogue of Microorganisms (GCM) 10K type strain sequencing project: providing services to taxonomists for standard genome sequencing and annotation.</title>
        <authorList>
            <consortium name="The Broad Institute Genomics Platform"/>
            <consortium name="The Broad Institute Genome Sequencing Center for Infectious Disease"/>
            <person name="Wu L."/>
            <person name="Ma J."/>
        </authorList>
    </citation>
    <scope>NUCLEOTIDE SEQUENCE [LARGE SCALE GENOMIC DNA]</scope>
    <source>
        <strain evidence="2 3">JCM 14368</strain>
    </source>
</reference>
<protein>
    <submittedName>
        <fullName evidence="2">Uncharacterized protein</fullName>
    </submittedName>
</protein>